<dbReference type="PROSITE" id="PS51421">
    <property type="entry name" value="RAS"/>
    <property type="match status" value="1"/>
</dbReference>
<dbReference type="OrthoDB" id="3219396at2759"/>
<evidence type="ECO:0000313" key="2">
    <source>
        <dbReference type="Proteomes" id="UP000036403"/>
    </source>
</evidence>
<dbReference type="FunFam" id="3.40.50.300:FF:001447">
    <property type="entry name" value="Ras-related protein Rab-1B"/>
    <property type="match status" value="1"/>
</dbReference>
<dbReference type="SMART" id="SM00174">
    <property type="entry name" value="RHO"/>
    <property type="match status" value="1"/>
</dbReference>
<gene>
    <name evidence="1" type="ORF">RF55_6447</name>
</gene>
<dbReference type="SMART" id="SM00173">
    <property type="entry name" value="RAS"/>
    <property type="match status" value="1"/>
</dbReference>
<dbReference type="GO" id="GO:0031398">
    <property type="term" value="P:positive regulation of protein ubiquitination"/>
    <property type="evidence" value="ECO:0007669"/>
    <property type="project" value="TreeGrafter"/>
</dbReference>
<keyword evidence="2" id="KW-1185">Reference proteome</keyword>
<dbReference type="InterPro" id="IPR027417">
    <property type="entry name" value="P-loop_NTPase"/>
</dbReference>
<dbReference type="Gene3D" id="3.40.50.300">
    <property type="entry name" value="P-loop containing nucleotide triphosphate hydrolases"/>
    <property type="match status" value="1"/>
</dbReference>
<dbReference type="PaxDb" id="67767-A0A0J7NLU2"/>
<dbReference type="GO" id="GO:0003924">
    <property type="term" value="F:GTPase activity"/>
    <property type="evidence" value="ECO:0007669"/>
    <property type="project" value="InterPro"/>
</dbReference>
<evidence type="ECO:0000313" key="1">
    <source>
        <dbReference type="EMBL" id="KMQ93450.1"/>
    </source>
</evidence>
<name>A0A0J7NLU2_LASNI</name>
<dbReference type="STRING" id="67767.A0A0J7NLU2"/>
<protein>
    <submittedName>
        <fullName evidence="1">F-box lrr-repeat protein 2-like isoform x2 protein</fullName>
    </submittedName>
</protein>
<dbReference type="InterPro" id="IPR005225">
    <property type="entry name" value="Small_GTP-bd"/>
</dbReference>
<dbReference type="PROSITE" id="PS51419">
    <property type="entry name" value="RAB"/>
    <property type="match status" value="1"/>
</dbReference>
<dbReference type="EMBL" id="LBMM01003506">
    <property type="protein sequence ID" value="KMQ93450.1"/>
    <property type="molecule type" value="Genomic_DNA"/>
</dbReference>
<comment type="caution">
    <text evidence="1">The sequence shown here is derived from an EMBL/GenBank/DDBJ whole genome shotgun (WGS) entry which is preliminary data.</text>
</comment>
<dbReference type="PANTHER" id="PTHR20933">
    <property type="entry name" value="F-BOX ONLY PROTEIN 33"/>
    <property type="match status" value="1"/>
</dbReference>
<dbReference type="Pfam" id="PF00071">
    <property type="entry name" value="Ras"/>
    <property type="match status" value="1"/>
</dbReference>
<dbReference type="PRINTS" id="PR00449">
    <property type="entry name" value="RASTRNSFRMNG"/>
</dbReference>
<dbReference type="SMART" id="SM00175">
    <property type="entry name" value="RAB"/>
    <property type="match status" value="1"/>
</dbReference>
<dbReference type="InterPro" id="IPR001806">
    <property type="entry name" value="Small_GTPase"/>
</dbReference>
<dbReference type="Gene3D" id="3.80.10.10">
    <property type="entry name" value="Ribonuclease Inhibitor"/>
    <property type="match status" value="2"/>
</dbReference>
<organism evidence="1 2">
    <name type="scientific">Lasius niger</name>
    <name type="common">Black garden ant</name>
    <dbReference type="NCBI Taxonomy" id="67767"/>
    <lineage>
        <taxon>Eukaryota</taxon>
        <taxon>Metazoa</taxon>
        <taxon>Ecdysozoa</taxon>
        <taxon>Arthropoda</taxon>
        <taxon>Hexapoda</taxon>
        <taxon>Insecta</taxon>
        <taxon>Pterygota</taxon>
        <taxon>Neoptera</taxon>
        <taxon>Endopterygota</taxon>
        <taxon>Hymenoptera</taxon>
        <taxon>Apocrita</taxon>
        <taxon>Aculeata</taxon>
        <taxon>Formicoidea</taxon>
        <taxon>Formicidae</taxon>
        <taxon>Formicinae</taxon>
        <taxon>Lasius</taxon>
        <taxon>Lasius</taxon>
    </lineage>
</organism>
<dbReference type="Proteomes" id="UP000036403">
    <property type="component" value="Unassembled WGS sequence"/>
</dbReference>
<proteinExistence type="predicted"/>
<dbReference type="NCBIfam" id="TIGR00231">
    <property type="entry name" value="small_GTP"/>
    <property type="match status" value="1"/>
</dbReference>
<dbReference type="SUPFAM" id="SSF52047">
    <property type="entry name" value="RNI-like"/>
    <property type="match status" value="1"/>
</dbReference>
<dbReference type="FunFam" id="3.80.10.10:FF:000556">
    <property type="entry name" value="CLUMA_CG018969, isoform B"/>
    <property type="match status" value="1"/>
</dbReference>
<dbReference type="InterPro" id="IPR032675">
    <property type="entry name" value="LRR_dom_sf"/>
</dbReference>
<accession>A0A0J7NLU2</accession>
<reference evidence="1 2" key="1">
    <citation type="submission" date="2015-04" db="EMBL/GenBank/DDBJ databases">
        <title>Lasius niger genome sequencing.</title>
        <authorList>
            <person name="Konorov E.A."/>
            <person name="Nikitin M.A."/>
            <person name="Kirill M.V."/>
            <person name="Chang P."/>
        </authorList>
    </citation>
    <scope>NUCLEOTIDE SEQUENCE [LARGE SCALE GENOMIC DNA]</scope>
    <source>
        <tissue evidence="1">Whole</tissue>
    </source>
</reference>
<dbReference type="AlphaFoldDB" id="A0A0J7NLU2"/>
<dbReference type="PANTHER" id="PTHR20933:SF4">
    <property type="entry name" value="F-BOX INVOLVED IN POLYQ PATHOGENESIS, ISOFORM A"/>
    <property type="match status" value="1"/>
</dbReference>
<dbReference type="SUPFAM" id="SSF52540">
    <property type="entry name" value="P-loop containing nucleoside triphosphate hydrolases"/>
    <property type="match status" value="1"/>
</dbReference>
<dbReference type="GO" id="GO:0005525">
    <property type="term" value="F:GTP binding"/>
    <property type="evidence" value="ECO:0007669"/>
    <property type="project" value="InterPro"/>
</dbReference>
<sequence>MDLGGVDVWGQIALETSQIVRFGPSLRYIELPIELITHTVLHELANKCPNLTHMLLDFSTAMQLHDFSEMQAFPTKLKYMCICLSEVIFMEGFMRKIYNFINGLEILHLIGTYEKVEEEEEEIYEVINVHKLKSATPNLRVINLYGINFVDDSHIDAFSSNCIQLECLAVNFCAKVTGSTMKTLFQRSRRLRCLLMQGTNLQSEFVMQVEWEKSSIQELDVTATDLSTECLIDMLTRIPGLRFLSAGQLNGFNDSVMKAWTEVGNPRNLIALDLDSSDNLSDDALHKFLSRHGHQLYGLALSGMPHITDQLWQSVLPILTNAKILVMGTQERLGVNIHVDQLMDAIANNCLNLERLELRWDPENLRFSDKSQKAIDVLRVKCIKLRCLSLRAAVNSSCTFMSDAEEDSAEKRLKIVLVGDSGAGKTSIVQKFCNNDFTRQYVPTAGIDFFLKNITIGCYKNVNLHLWDVGGLALHGNMLDKYVFGAHIILLVYDVTNSSSFDILEEWLSQIKNFIDTYDEPPLIAIVGNKCDMEHQRTVKRDKSHRFAAENGFPYHDMSARTGESVSLCIANLAAQILGVRLTRTDQDFHKPIIIAEIGDTVDTISAKFNIIHDT</sequence>